<feature type="domain" description="VWFA" evidence="1">
    <location>
        <begin position="7"/>
        <end position="187"/>
    </location>
</feature>
<dbReference type="PROSITE" id="PS50234">
    <property type="entry name" value="VWFA"/>
    <property type="match status" value="1"/>
</dbReference>
<dbReference type="SMART" id="SM00327">
    <property type="entry name" value="VWA"/>
    <property type="match status" value="1"/>
</dbReference>
<sequence length="213" mass="22835">MNTRRLPVYLLLDTSGSMNGEPIQSVNVGLKSMLSSLRQSPYALESVHIAVTTFNSLVEDVMPLTALEMVNLPEIVCPKSGATNLGAALEHVCERVRKEVKKSTADTKGDWRPLLFIMTDGKPSDTLAFTEVIPVVKACNFATIVACAAGPKSDPTSLHKLTDNVVHLDTMDSATFSGFFEWVTATVNSGSMSMGATTSLTLPPPPPEVNIVL</sequence>
<comment type="caution">
    <text evidence="2">The sequence shown here is derived from an EMBL/GenBank/DDBJ whole genome shotgun (WGS) entry which is preliminary data.</text>
</comment>
<dbReference type="EMBL" id="JAAFGW010000003">
    <property type="protein sequence ID" value="NDP46848.1"/>
    <property type="molecule type" value="Genomic_DNA"/>
</dbReference>
<evidence type="ECO:0000313" key="2">
    <source>
        <dbReference type="EMBL" id="NDP46848.1"/>
    </source>
</evidence>
<name>A0A7C9P898_9PROT</name>
<reference evidence="2 3" key="1">
    <citation type="submission" date="2019-09" db="EMBL/GenBank/DDBJ databases">
        <title>H2 Metabolism Revealed by Metagenomic Analysis in Subglacial Sediment of East Antarctica.</title>
        <authorList>
            <person name="Yang Z."/>
            <person name="Zhang Y."/>
            <person name="Lv Y."/>
            <person name="Yan W."/>
            <person name="Xiao X."/>
            <person name="Sun B."/>
            <person name="Ma H."/>
        </authorList>
    </citation>
    <scope>NUCLEOTIDE SEQUENCE [LARGE SCALE GENOMIC DNA]</scope>
    <source>
        <strain evidence="2">Bin2_2</strain>
    </source>
</reference>
<proteinExistence type="predicted"/>
<organism evidence="2 3">
    <name type="scientific">Sulfuriferula multivorans</name>
    <dbReference type="NCBI Taxonomy" id="1559896"/>
    <lineage>
        <taxon>Bacteria</taxon>
        <taxon>Pseudomonadati</taxon>
        <taxon>Pseudomonadota</taxon>
        <taxon>Betaproteobacteria</taxon>
        <taxon>Nitrosomonadales</taxon>
        <taxon>Sulfuricellaceae</taxon>
        <taxon>Sulfuriferula</taxon>
    </lineage>
</organism>
<protein>
    <submittedName>
        <fullName evidence="2">VWA domain-containing protein</fullName>
    </submittedName>
</protein>
<accession>A0A7C9P898</accession>
<evidence type="ECO:0000313" key="3">
    <source>
        <dbReference type="Proteomes" id="UP000483432"/>
    </source>
</evidence>
<dbReference type="Proteomes" id="UP000483432">
    <property type="component" value="Unassembled WGS sequence"/>
</dbReference>
<dbReference type="Pfam" id="PF00092">
    <property type="entry name" value="VWA"/>
    <property type="match status" value="1"/>
</dbReference>
<evidence type="ECO:0000259" key="1">
    <source>
        <dbReference type="PROSITE" id="PS50234"/>
    </source>
</evidence>
<dbReference type="AlphaFoldDB" id="A0A7C9P898"/>
<dbReference type="PIRSF" id="PIRSF020634">
    <property type="entry name" value="TerY_vWA"/>
    <property type="match status" value="1"/>
</dbReference>
<dbReference type="InterPro" id="IPR002035">
    <property type="entry name" value="VWF_A"/>
</dbReference>
<dbReference type="InterPro" id="IPR011392">
    <property type="entry name" value="Tellurite-R_TerY"/>
</dbReference>
<gene>
    <name evidence="2" type="ORF">GZ085_00380</name>
</gene>
<dbReference type="InterPro" id="IPR036465">
    <property type="entry name" value="vWFA_dom_sf"/>
</dbReference>
<dbReference type="Gene3D" id="3.40.50.410">
    <property type="entry name" value="von Willebrand factor, type A domain"/>
    <property type="match status" value="1"/>
</dbReference>
<dbReference type="SUPFAM" id="SSF53300">
    <property type="entry name" value="vWA-like"/>
    <property type="match status" value="1"/>
</dbReference>